<sequence length="170" mass="18458">MATAKKVTVARSAKTGKLVSKASAKANPDTTVVETVTKKAKPGAFKLPKTMAECADLAYELREERYRIQREAAEVGKKEALLREHIIKNLPKSQASGVSGKVANAKVETDTVPMFTDKAKFLAHVKKTGDFDLMTTGMNASAVKARWENKKKVPGVGETQIVKLSLTKVK</sequence>
<protein>
    <submittedName>
        <fullName evidence="2">Uncharacterized protein</fullName>
    </submittedName>
</protein>
<keyword evidence="3" id="KW-1185">Reference proteome</keyword>
<gene>
    <name evidence="2" type="ORF">AXL3_44</name>
</gene>
<dbReference type="EMBL" id="MT536174">
    <property type="protein sequence ID" value="QKW95592.1"/>
    <property type="molecule type" value="Genomic_DNA"/>
</dbReference>
<evidence type="ECO:0000313" key="3">
    <source>
        <dbReference type="Proteomes" id="UP000509379"/>
    </source>
</evidence>
<evidence type="ECO:0000256" key="1">
    <source>
        <dbReference type="SAM" id="MobiDB-lite"/>
    </source>
</evidence>
<feature type="region of interest" description="Disordered" evidence="1">
    <location>
        <begin position="1"/>
        <end position="24"/>
    </location>
</feature>
<accession>A0A7D4XKM4</accession>
<reference evidence="2" key="1">
    <citation type="submission" date="2020-05" db="EMBL/GenBank/DDBJ databases">
        <title>Isolation and characterization of the novel bacteriophage AXL3 against Stenotrophomonas maltophilia.</title>
        <authorList>
            <person name="McCutcheon J.G."/>
            <person name="Lin A."/>
            <person name="Dennis J."/>
        </authorList>
    </citation>
    <scope>NUCLEOTIDE SEQUENCE [LARGE SCALE GENOMIC DNA]</scope>
</reference>
<evidence type="ECO:0000313" key="2">
    <source>
        <dbReference type="EMBL" id="QKW95592.1"/>
    </source>
</evidence>
<name>A0A7D4XKM4_9CAUD</name>
<organism evidence="2 3">
    <name type="scientific">Stenotrophomonas phage vB_SmaS-AXL_3</name>
    <dbReference type="NCBI Taxonomy" id="2740427"/>
    <lineage>
        <taxon>Viruses</taxon>
        <taxon>Duplodnaviria</taxon>
        <taxon>Heunggongvirae</taxon>
        <taxon>Uroviricota</taxon>
        <taxon>Caudoviricetes</taxon>
        <taxon>Axeltriavirus</taxon>
        <taxon>Axeltriavirus AXL3</taxon>
    </lineage>
</organism>
<dbReference type="Proteomes" id="UP000509379">
    <property type="component" value="Segment"/>
</dbReference>
<proteinExistence type="predicted"/>